<accession>D1APB8</accession>
<dbReference type="PANTHER" id="PTHR36932:SF1">
    <property type="entry name" value="CAPSULAR POLYSACCHARIDE BIOSYNTHESIS PROTEIN"/>
    <property type="match status" value="1"/>
</dbReference>
<reference evidence="1 2" key="2">
    <citation type="journal article" date="2010" name="Stand. Genomic Sci.">
        <title>Complete genome sequence of Sebaldella termitidis type strain (NCTC 11300).</title>
        <authorList>
            <person name="Harmon-Smith M."/>
            <person name="Celia L."/>
            <person name="Chertkov O."/>
            <person name="Lapidus A."/>
            <person name="Copeland A."/>
            <person name="Glavina Del Rio T."/>
            <person name="Nolan M."/>
            <person name="Lucas S."/>
            <person name="Tice H."/>
            <person name="Cheng J.F."/>
            <person name="Han C."/>
            <person name="Detter J.C."/>
            <person name="Bruce D."/>
            <person name="Goodwin L."/>
            <person name="Pitluck S."/>
            <person name="Pati A."/>
            <person name="Liolios K."/>
            <person name="Ivanova N."/>
            <person name="Mavromatis K."/>
            <person name="Mikhailova N."/>
            <person name="Chen A."/>
            <person name="Palaniappan K."/>
            <person name="Land M."/>
            <person name="Hauser L."/>
            <person name="Chang Y.J."/>
            <person name="Jeffries C.D."/>
            <person name="Brettin T."/>
            <person name="Goker M."/>
            <person name="Beck B."/>
            <person name="Bristow J."/>
            <person name="Eisen J.A."/>
            <person name="Markowitz V."/>
            <person name="Hugenholtz P."/>
            <person name="Kyrpides N.C."/>
            <person name="Klenk H.P."/>
            <person name="Chen F."/>
        </authorList>
    </citation>
    <scope>NUCLEOTIDE SEQUENCE [LARGE SCALE GENOMIC DNA]</scope>
    <source>
        <strain evidence="2">ATCC 33386 / NCTC 11300</strain>
    </source>
</reference>
<dbReference type="Proteomes" id="UP000000845">
    <property type="component" value="Chromosome"/>
</dbReference>
<dbReference type="PANTHER" id="PTHR36932">
    <property type="entry name" value="CAPSULAR POLYSACCHARIDE BIOSYNTHESIS PROTEIN"/>
    <property type="match status" value="1"/>
</dbReference>
<name>D1APB8_SEBTE</name>
<proteinExistence type="predicted"/>
<dbReference type="KEGG" id="str:Sterm_3110"/>
<dbReference type="InterPro" id="IPR042099">
    <property type="entry name" value="ANL_N_sf"/>
</dbReference>
<dbReference type="Gene3D" id="3.40.50.12780">
    <property type="entry name" value="N-terminal domain of ligase-like"/>
    <property type="match status" value="1"/>
</dbReference>
<dbReference type="NCBIfam" id="TIGR02304">
    <property type="entry name" value="aden_form_hyp"/>
    <property type="match status" value="1"/>
</dbReference>
<dbReference type="EMBL" id="CP001739">
    <property type="protein sequence ID" value="ACZ09952.1"/>
    <property type="molecule type" value="Genomic_DNA"/>
</dbReference>
<organism evidence="1 2">
    <name type="scientific">Sebaldella termitidis (strain ATCC 33386 / NCTC 11300)</name>
    <dbReference type="NCBI Taxonomy" id="526218"/>
    <lineage>
        <taxon>Bacteria</taxon>
        <taxon>Fusobacteriati</taxon>
        <taxon>Fusobacteriota</taxon>
        <taxon>Fusobacteriia</taxon>
        <taxon>Fusobacteriales</taxon>
        <taxon>Leptotrichiaceae</taxon>
        <taxon>Sebaldella</taxon>
    </lineage>
</organism>
<sequence>MSFKLIIFYYYLKYKFFMKSSNKEKLLSFQRRKIKKHLDYITKKSGYYSEYRGKELKDFPVIDKKIMMENFDTVNTVGLSKNHALEIAMNSEKTRNFKEKYNNITVGLSSGTSGNRGLFIISDFERAKWTGIILAKLLPDFILKKQKIALFLRADSELYNSVNSRVLKFRFFDMINDYKNNLKELDRFKPDILIAPASMLKILADNIENIDIKPNRVFSCAEVLTEENREYINRKFNKKIGEIYQATEGFLGYSYDSGQGLKINEDVLYIEKEYINNEKTRFIPVITDFERKSQPVIRYRLNDIWIESRRSDGDFMILDKIEGREDDIFILKSRDGKDIKIFPDFLRRALMFSGGDIQEYNIIQKTFTDIEVSFIPRNYKDYDMIKEKIKENLYDLFSSFDTDIQRINLTFSAYEKKNRLAKKRDIKREF</sequence>
<keyword evidence="2" id="KW-1185">Reference proteome</keyword>
<dbReference type="RefSeq" id="WP_012862534.1">
    <property type="nucleotide sequence ID" value="NC_013517.1"/>
</dbReference>
<dbReference type="AlphaFoldDB" id="D1APB8"/>
<dbReference type="InterPro" id="IPR012685">
    <property type="entry name" value="CHP02304_F390_synth-rel"/>
</dbReference>
<dbReference type="STRING" id="526218.Sterm_3110"/>
<reference evidence="2" key="1">
    <citation type="submission" date="2009-09" db="EMBL/GenBank/DDBJ databases">
        <title>The complete chromosome of Sebaldella termitidis ATCC 33386.</title>
        <authorList>
            <consortium name="US DOE Joint Genome Institute (JGI-PGF)"/>
            <person name="Lucas S."/>
            <person name="Copeland A."/>
            <person name="Lapidus A."/>
            <person name="Glavina del Rio T."/>
            <person name="Dalin E."/>
            <person name="Tice H."/>
            <person name="Bruce D."/>
            <person name="Goodwin L."/>
            <person name="Pitluck S."/>
            <person name="Kyrpides N."/>
            <person name="Mavromatis K."/>
            <person name="Ivanova N."/>
            <person name="Mikhailova N."/>
            <person name="Sims D."/>
            <person name="Meincke L."/>
            <person name="Brettin T."/>
            <person name="Detter J.C."/>
            <person name="Han C."/>
            <person name="Larimer F."/>
            <person name="Land M."/>
            <person name="Hauser L."/>
            <person name="Markowitz V."/>
            <person name="Cheng J.F."/>
            <person name="Hugenholtz P."/>
            <person name="Woyke T."/>
            <person name="Wu D."/>
            <person name="Eisen J.A."/>
        </authorList>
    </citation>
    <scope>NUCLEOTIDE SEQUENCE [LARGE SCALE GENOMIC DNA]</scope>
    <source>
        <strain evidence="2">ATCC 33386 / NCTC 11300</strain>
    </source>
</reference>
<gene>
    <name evidence="1" type="ordered locus">Sterm_3110</name>
</gene>
<protein>
    <submittedName>
        <fullName evidence="1">Adenylate-forming enzyme</fullName>
    </submittedName>
</protein>
<dbReference type="InterPro" id="IPR053158">
    <property type="entry name" value="CapK_Type1_Caps_Biosynth"/>
</dbReference>
<dbReference type="eggNOG" id="COG1541">
    <property type="taxonomic scope" value="Bacteria"/>
</dbReference>
<evidence type="ECO:0000313" key="1">
    <source>
        <dbReference type="EMBL" id="ACZ09952.1"/>
    </source>
</evidence>
<dbReference type="HOGENOM" id="CLU_051010_0_0_0"/>
<evidence type="ECO:0000313" key="2">
    <source>
        <dbReference type="Proteomes" id="UP000000845"/>
    </source>
</evidence>